<feature type="domain" description="ABC transporter" evidence="5">
    <location>
        <begin position="4"/>
        <end position="236"/>
    </location>
</feature>
<dbReference type="EMBL" id="PPFX01000004">
    <property type="protein sequence ID" value="PNU21324.1"/>
    <property type="molecule type" value="Genomic_DNA"/>
</dbReference>
<dbReference type="SUPFAM" id="SSF52540">
    <property type="entry name" value="P-loop containing nucleoside triphosphate hydrolases"/>
    <property type="match status" value="1"/>
</dbReference>
<dbReference type="Pfam" id="PF00005">
    <property type="entry name" value="ABC_tran"/>
    <property type="match status" value="1"/>
</dbReference>
<evidence type="ECO:0000256" key="4">
    <source>
        <dbReference type="ARBA" id="ARBA00038388"/>
    </source>
</evidence>
<organism evidence="6 7">
    <name type="scientific">Geothermobacter hydrogeniphilus</name>
    <dbReference type="NCBI Taxonomy" id="1969733"/>
    <lineage>
        <taxon>Bacteria</taxon>
        <taxon>Pseudomonadati</taxon>
        <taxon>Thermodesulfobacteriota</taxon>
        <taxon>Desulfuromonadia</taxon>
        <taxon>Desulfuromonadales</taxon>
        <taxon>Geothermobacteraceae</taxon>
        <taxon>Geothermobacter</taxon>
    </lineage>
</organism>
<evidence type="ECO:0000259" key="5">
    <source>
        <dbReference type="PROSITE" id="PS50893"/>
    </source>
</evidence>
<dbReference type="OrthoDB" id="9809450at2"/>
<dbReference type="Gene3D" id="3.40.50.300">
    <property type="entry name" value="P-loop containing nucleotide triphosphate hydrolases"/>
    <property type="match status" value="1"/>
</dbReference>
<keyword evidence="3 6" id="KW-0067">ATP-binding</keyword>
<dbReference type="GO" id="GO:0005524">
    <property type="term" value="F:ATP binding"/>
    <property type="evidence" value="ECO:0007669"/>
    <property type="project" value="UniProtKB-KW"/>
</dbReference>
<dbReference type="SMART" id="SM00382">
    <property type="entry name" value="AAA"/>
    <property type="match status" value="1"/>
</dbReference>
<dbReference type="PANTHER" id="PTHR24220:SF86">
    <property type="entry name" value="ABC TRANSPORTER ABCH.1"/>
    <property type="match status" value="1"/>
</dbReference>
<comment type="caution">
    <text evidence="6">The sequence shown here is derived from an EMBL/GenBank/DDBJ whole genome shotgun (WGS) entry which is preliminary data.</text>
</comment>
<dbReference type="GO" id="GO:0005886">
    <property type="term" value="C:plasma membrane"/>
    <property type="evidence" value="ECO:0007669"/>
    <property type="project" value="TreeGrafter"/>
</dbReference>
<keyword evidence="2" id="KW-0547">Nucleotide-binding</keyword>
<evidence type="ECO:0000313" key="7">
    <source>
        <dbReference type="Proteomes" id="UP000236340"/>
    </source>
</evidence>
<dbReference type="InterPro" id="IPR003593">
    <property type="entry name" value="AAA+_ATPase"/>
</dbReference>
<evidence type="ECO:0000256" key="1">
    <source>
        <dbReference type="ARBA" id="ARBA00022448"/>
    </source>
</evidence>
<dbReference type="InterPro" id="IPR017911">
    <property type="entry name" value="MacB-like_ATP-bd"/>
</dbReference>
<dbReference type="CDD" id="cd03255">
    <property type="entry name" value="ABC_MJ0796_LolCDE_FtsE"/>
    <property type="match status" value="1"/>
</dbReference>
<dbReference type="AlphaFoldDB" id="A0A2K2HDG4"/>
<dbReference type="FunFam" id="3.40.50.300:FF:000032">
    <property type="entry name" value="Export ABC transporter ATP-binding protein"/>
    <property type="match status" value="1"/>
</dbReference>
<keyword evidence="1" id="KW-0813">Transport</keyword>
<accession>A0A2K2HDG4</accession>
<gene>
    <name evidence="6" type="ORF">C2E25_03255</name>
</gene>
<dbReference type="Proteomes" id="UP000236340">
    <property type="component" value="Unassembled WGS sequence"/>
</dbReference>
<sequence>MALIRISELTKHFVNGADCVSALHGLDLAIEEGTFLGVMGPSGSGKSTLLGLLGGLTRPSAGKVEIDGIDLYRLSNEKRADFRREYLGFVFQSHNLVPYLTALENVMLPLAVGRMKDVEKKRFAAEVLERVGLKDRLLHLPQQLSGGEQERVAIARALVNKPPLILADEPTGSLDTTTSRQVMELFSELHREGQTIVMVTHNRDNLDWFDRTIFLRDGQIVEEINQRPETPARECA</sequence>
<protein>
    <submittedName>
        <fullName evidence="6">ABC transporter ATP-binding protein</fullName>
    </submittedName>
</protein>
<dbReference type="PANTHER" id="PTHR24220">
    <property type="entry name" value="IMPORT ATP-BINDING PROTEIN"/>
    <property type="match status" value="1"/>
</dbReference>
<dbReference type="GO" id="GO:0022857">
    <property type="term" value="F:transmembrane transporter activity"/>
    <property type="evidence" value="ECO:0007669"/>
    <property type="project" value="TreeGrafter"/>
</dbReference>
<dbReference type="GO" id="GO:0098796">
    <property type="term" value="C:membrane protein complex"/>
    <property type="evidence" value="ECO:0007669"/>
    <property type="project" value="UniProtKB-ARBA"/>
</dbReference>
<evidence type="ECO:0000313" key="6">
    <source>
        <dbReference type="EMBL" id="PNU21324.1"/>
    </source>
</evidence>
<dbReference type="InterPro" id="IPR027417">
    <property type="entry name" value="P-loop_NTPase"/>
</dbReference>
<proteinExistence type="inferred from homology"/>
<evidence type="ECO:0000256" key="2">
    <source>
        <dbReference type="ARBA" id="ARBA00022741"/>
    </source>
</evidence>
<evidence type="ECO:0000256" key="3">
    <source>
        <dbReference type="ARBA" id="ARBA00022840"/>
    </source>
</evidence>
<dbReference type="PROSITE" id="PS50893">
    <property type="entry name" value="ABC_TRANSPORTER_2"/>
    <property type="match status" value="1"/>
</dbReference>
<dbReference type="InterPro" id="IPR003439">
    <property type="entry name" value="ABC_transporter-like_ATP-bd"/>
</dbReference>
<dbReference type="RefSeq" id="WP_103114355.1">
    <property type="nucleotide sequence ID" value="NZ_PPFX01000004.1"/>
</dbReference>
<dbReference type="GO" id="GO:0016887">
    <property type="term" value="F:ATP hydrolysis activity"/>
    <property type="evidence" value="ECO:0007669"/>
    <property type="project" value="InterPro"/>
</dbReference>
<comment type="similarity">
    <text evidence="4">Belongs to the ABC transporter superfamily. Macrolide exporter (TC 3.A.1.122) family.</text>
</comment>
<dbReference type="InterPro" id="IPR015854">
    <property type="entry name" value="ABC_transpr_LolD-like"/>
</dbReference>
<name>A0A2K2HDG4_9BACT</name>
<reference evidence="6 7" key="1">
    <citation type="journal article" date="2018" name="Genome Announc.">
        <title>Genome Sequence of Geothermobacter sp. HR-1 Iron Reducer from the Loihi Seamount.</title>
        <authorList>
            <person name="Smith H."/>
            <person name="Abuyen K."/>
            <person name="Tremblay J."/>
            <person name="Savalia P."/>
            <person name="Perez-Rodriguez I."/>
            <person name="Emerson D."/>
            <person name="Tully B."/>
            <person name="Amend J."/>
        </authorList>
    </citation>
    <scope>NUCLEOTIDE SEQUENCE [LARGE SCALE GENOMIC DNA]</scope>
    <source>
        <strain evidence="6 7">HR-1</strain>
    </source>
</reference>